<evidence type="ECO:0000313" key="2">
    <source>
        <dbReference type="EMBL" id="MBM7646838.1"/>
    </source>
</evidence>
<dbReference type="EMBL" id="JAFBER010000031">
    <property type="protein sequence ID" value="MBM7646838.1"/>
    <property type="molecule type" value="Genomic_DNA"/>
</dbReference>
<name>A0ABS2Q3M9_9BACL</name>
<dbReference type="InterPro" id="IPR052509">
    <property type="entry name" value="Metal_resp_DNA-bind_regulator"/>
</dbReference>
<organism evidence="2 3">
    <name type="scientific">Scopulibacillus daqui</name>
    <dbReference type="NCBI Taxonomy" id="1469162"/>
    <lineage>
        <taxon>Bacteria</taxon>
        <taxon>Bacillati</taxon>
        <taxon>Bacillota</taxon>
        <taxon>Bacilli</taxon>
        <taxon>Bacillales</taxon>
        <taxon>Sporolactobacillaceae</taxon>
        <taxon>Scopulibacillus</taxon>
    </lineage>
</organism>
<dbReference type="InterPro" id="IPR005149">
    <property type="entry name" value="Tscrpt_reg_PadR_N"/>
</dbReference>
<dbReference type="InterPro" id="IPR036390">
    <property type="entry name" value="WH_DNA-bd_sf"/>
</dbReference>
<dbReference type="Pfam" id="PF03551">
    <property type="entry name" value="PadR"/>
    <property type="match status" value="1"/>
</dbReference>
<evidence type="ECO:0000313" key="3">
    <source>
        <dbReference type="Proteomes" id="UP000808914"/>
    </source>
</evidence>
<accession>A0ABS2Q3M9</accession>
<sequence>MKLRSQLLKGILEGVILAIIHRESVYGYELSLKLQHFGLNDVSEGSIYPILLRLQKEKLICGEMKDSPSGPKRKYYHLTEKGQQALADFLREWESIQGPVQNIIRWGLSHEYKGTD</sequence>
<gene>
    <name evidence="2" type="ORF">JOD45_003072</name>
</gene>
<dbReference type="Gene3D" id="1.10.10.10">
    <property type="entry name" value="Winged helix-like DNA-binding domain superfamily/Winged helix DNA-binding domain"/>
    <property type="match status" value="1"/>
</dbReference>
<comment type="caution">
    <text evidence="2">The sequence shown here is derived from an EMBL/GenBank/DDBJ whole genome shotgun (WGS) entry which is preliminary data.</text>
</comment>
<dbReference type="PANTHER" id="PTHR33169">
    <property type="entry name" value="PADR-FAMILY TRANSCRIPTIONAL REGULATOR"/>
    <property type="match status" value="1"/>
</dbReference>
<dbReference type="SUPFAM" id="SSF46785">
    <property type="entry name" value="Winged helix' DNA-binding domain"/>
    <property type="match status" value="1"/>
</dbReference>
<dbReference type="RefSeq" id="WP_205004714.1">
    <property type="nucleotide sequence ID" value="NZ_JAFBER010000031.1"/>
</dbReference>
<dbReference type="InterPro" id="IPR036388">
    <property type="entry name" value="WH-like_DNA-bd_sf"/>
</dbReference>
<proteinExistence type="predicted"/>
<dbReference type="Proteomes" id="UP000808914">
    <property type="component" value="Unassembled WGS sequence"/>
</dbReference>
<protein>
    <submittedName>
        <fullName evidence="2">PadR family transcriptional regulator PadR</fullName>
    </submittedName>
</protein>
<reference evidence="2 3" key="1">
    <citation type="submission" date="2021-01" db="EMBL/GenBank/DDBJ databases">
        <title>Genomic Encyclopedia of Type Strains, Phase IV (KMG-IV): sequencing the most valuable type-strain genomes for metagenomic binning, comparative biology and taxonomic classification.</title>
        <authorList>
            <person name="Goeker M."/>
        </authorList>
    </citation>
    <scope>NUCLEOTIDE SEQUENCE [LARGE SCALE GENOMIC DNA]</scope>
    <source>
        <strain evidence="2 3">DSM 28236</strain>
    </source>
</reference>
<feature type="domain" description="Transcription regulator PadR N-terminal" evidence="1">
    <location>
        <begin position="16"/>
        <end position="87"/>
    </location>
</feature>
<keyword evidence="3" id="KW-1185">Reference proteome</keyword>
<dbReference type="PANTHER" id="PTHR33169:SF25">
    <property type="entry name" value="DNA-BINDING PROTEIN YIZB-RELATED"/>
    <property type="match status" value="1"/>
</dbReference>
<evidence type="ECO:0000259" key="1">
    <source>
        <dbReference type="Pfam" id="PF03551"/>
    </source>
</evidence>